<dbReference type="EC" id="7.1.1.9" evidence="10"/>
<evidence type="ECO:0000256" key="9">
    <source>
        <dbReference type="ARBA" id="ARBA00047816"/>
    </source>
</evidence>
<comment type="similarity">
    <text evidence="3 10">Belongs to the cytochrome c oxidase bacterial subunit CtaF family.</text>
</comment>
<dbReference type="GO" id="GO:0022900">
    <property type="term" value="P:electron transport chain"/>
    <property type="evidence" value="ECO:0007669"/>
    <property type="project" value="InterPro"/>
</dbReference>
<dbReference type="STRING" id="670052.PA27867_1719"/>
<dbReference type="EMBL" id="CP016282">
    <property type="protein sequence ID" value="ANP72673.1"/>
    <property type="molecule type" value="Genomic_DNA"/>
</dbReference>
<keyword evidence="6 10" id="KW-1278">Translocase</keyword>
<keyword evidence="8 10" id="KW-0472">Membrane</keyword>
<comment type="catalytic activity">
    <reaction evidence="9 10">
        <text>4 Fe(II)-[cytochrome c] + O2 + 8 H(+)(in) = 4 Fe(III)-[cytochrome c] + 2 H2O + 4 H(+)(out)</text>
        <dbReference type="Rhea" id="RHEA:11436"/>
        <dbReference type="Rhea" id="RHEA-COMP:10350"/>
        <dbReference type="Rhea" id="RHEA-COMP:14399"/>
        <dbReference type="ChEBI" id="CHEBI:15377"/>
        <dbReference type="ChEBI" id="CHEBI:15378"/>
        <dbReference type="ChEBI" id="CHEBI:15379"/>
        <dbReference type="ChEBI" id="CHEBI:29033"/>
        <dbReference type="ChEBI" id="CHEBI:29034"/>
        <dbReference type="EC" id="7.1.1.9"/>
    </reaction>
</comment>
<dbReference type="PIRSF" id="PIRSF017385">
    <property type="entry name" value="CtaF"/>
    <property type="match status" value="1"/>
</dbReference>
<dbReference type="GO" id="GO:0004129">
    <property type="term" value="F:cytochrome-c oxidase activity"/>
    <property type="evidence" value="ECO:0007669"/>
    <property type="project" value="UniProtKB-EC"/>
</dbReference>
<keyword evidence="4 10" id="KW-1003">Cell membrane</keyword>
<name>A0A1B1BJR5_9MICO</name>
<keyword evidence="7 11" id="KW-1133">Transmembrane helix</keyword>
<evidence type="ECO:0000256" key="8">
    <source>
        <dbReference type="ARBA" id="ARBA00023136"/>
    </source>
</evidence>
<keyword evidence="13" id="KW-1185">Reference proteome</keyword>
<dbReference type="Pfam" id="PF12270">
    <property type="entry name" value="Cyt_c_ox_IV"/>
    <property type="match status" value="1"/>
</dbReference>
<feature type="transmembrane region" description="Helical" evidence="11">
    <location>
        <begin position="114"/>
        <end position="134"/>
    </location>
</feature>
<dbReference type="InterPro" id="IPR021050">
    <property type="entry name" value="Cyt_c_oxidase_su4_actinobac"/>
</dbReference>
<evidence type="ECO:0000256" key="10">
    <source>
        <dbReference type="PIRNR" id="PIRNR017385"/>
    </source>
</evidence>
<dbReference type="PATRIC" id="fig|670052.7.peg.1774"/>
<protein>
    <recommendedName>
        <fullName evidence="10">Cytochrome c oxidase polypeptide 4</fullName>
        <ecNumber evidence="10">7.1.1.9</ecNumber>
    </recommendedName>
    <alternativeName>
        <fullName evidence="10">Cytochrome aa3 subunit 4</fullName>
    </alternativeName>
    <alternativeName>
        <fullName evidence="10">Cytochrome c oxidase polypeptide IV</fullName>
    </alternativeName>
</protein>
<keyword evidence="5 11" id="KW-0812">Transmembrane</keyword>
<dbReference type="Proteomes" id="UP000092582">
    <property type="component" value="Chromosome 1"/>
</dbReference>
<evidence type="ECO:0000256" key="3">
    <source>
        <dbReference type="ARBA" id="ARBA00006870"/>
    </source>
</evidence>
<accession>A0A1B1BJR5</accession>
<feature type="transmembrane region" description="Helical" evidence="11">
    <location>
        <begin position="90"/>
        <end position="108"/>
    </location>
</feature>
<reference evidence="12 13" key="1">
    <citation type="submission" date="2016-06" db="EMBL/GenBank/DDBJ databases">
        <title>Genome sequencing of Cryobacterium arcticum PAMC 27867.</title>
        <authorList>
            <person name="Lee J."/>
            <person name="Kim O.-S."/>
        </authorList>
    </citation>
    <scope>NUCLEOTIDE SEQUENCE [LARGE SCALE GENOMIC DNA]</scope>
    <source>
        <strain evidence="12 13">PAMC 27867</strain>
    </source>
</reference>
<gene>
    <name evidence="12" type="ORF">PA27867_1719</name>
</gene>
<evidence type="ECO:0000313" key="13">
    <source>
        <dbReference type="Proteomes" id="UP000092582"/>
    </source>
</evidence>
<organism evidence="12 13">
    <name type="scientific">Cryobacterium arcticum</name>
    <dbReference type="NCBI Taxonomy" id="670052"/>
    <lineage>
        <taxon>Bacteria</taxon>
        <taxon>Bacillati</taxon>
        <taxon>Actinomycetota</taxon>
        <taxon>Actinomycetes</taxon>
        <taxon>Micrococcales</taxon>
        <taxon>Microbacteriaceae</taxon>
        <taxon>Cryobacterium</taxon>
    </lineage>
</organism>
<comment type="subcellular location">
    <subcellularLocation>
        <location evidence="2">Cell membrane</location>
        <topology evidence="2">Multi-pass membrane protein</topology>
    </subcellularLocation>
</comment>
<dbReference type="AlphaFoldDB" id="A0A1B1BJR5"/>
<proteinExistence type="inferred from homology"/>
<feature type="transmembrane region" description="Helical" evidence="11">
    <location>
        <begin position="37"/>
        <end position="57"/>
    </location>
</feature>
<dbReference type="KEGG" id="cart:PA27867_1719"/>
<comment type="function">
    <text evidence="1 10">Part of cytochrome c oxidase, its function is unknown.</text>
</comment>
<evidence type="ECO:0000256" key="6">
    <source>
        <dbReference type="ARBA" id="ARBA00022967"/>
    </source>
</evidence>
<evidence type="ECO:0000256" key="5">
    <source>
        <dbReference type="ARBA" id="ARBA00022692"/>
    </source>
</evidence>
<evidence type="ECO:0000256" key="4">
    <source>
        <dbReference type="ARBA" id="ARBA00022475"/>
    </source>
</evidence>
<evidence type="ECO:0000256" key="2">
    <source>
        <dbReference type="ARBA" id="ARBA00004651"/>
    </source>
</evidence>
<comment type="subunit">
    <text evidence="10">Associates with subunits I, II and III to form cytochrome c oxidase.</text>
</comment>
<dbReference type="OrthoDB" id="5244617at2"/>
<evidence type="ECO:0000256" key="7">
    <source>
        <dbReference type="ARBA" id="ARBA00022989"/>
    </source>
</evidence>
<dbReference type="RefSeq" id="WP_066595329.1">
    <property type="nucleotide sequence ID" value="NZ_CP016282.1"/>
</dbReference>
<evidence type="ECO:0000313" key="12">
    <source>
        <dbReference type="EMBL" id="ANP72673.1"/>
    </source>
</evidence>
<sequence>MNANIKLYWILAVFFALLTAVYVVWSLVDPLHGRIEWVGTFGIALSGVLVAFVAFYLSKVHQAQGGELPEDTLSANIDDGDPEMGFFSPWSWWPIMLAASAALLFLGLAAGFWIAYIGIGIGVISLVGWVYEYYRGLFAR</sequence>
<evidence type="ECO:0000256" key="11">
    <source>
        <dbReference type="SAM" id="Phobius"/>
    </source>
</evidence>
<dbReference type="GO" id="GO:0005886">
    <property type="term" value="C:plasma membrane"/>
    <property type="evidence" value="ECO:0007669"/>
    <property type="project" value="UniProtKB-SubCell"/>
</dbReference>
<evidence type="ECO:0000256" key="1">
    <source>
        <dbReference type="ARBA" id="ARBA00002536"/>
    </source>
</evidence>
<feature type="transmembrane region" description="Helical" evidence="11">
    <location>
        <begin position="7"/>
        <end position="25"/>
    </location>
</feature>